<dbReference type="AlphaFoldDB" id="A0A392TTF8"/>
<reference evidence="2 3" key="1">
    <citation type="journal article" date="2018" name="Front. Plant Sci.">
        <title>Red Clover (Trifolium pratense) and Zigzag Clover (T. medium) - A Picture of Genomic Similarities and Differences.</title>
        <authorList>
            <person name="Dluhosova J."/>
            <person name="Istvanek J."/>
            <person name="Nedelnik J."/>
            <person name="Repkova J."/>
        </authorList>
    </citation>
    <scope>NUCLEOTIDE SEQUENCE [LARGE SCALE GENOMIC DNA]</scope>
    <source>
        <strain evidence="3">cv. 10/8</strain>
        <tissue evidence="2">Leaf</tissue>
    </source>
</reference>
<feature type="non-terminal residue" evidence="2">
    <location>
        <position position="81"/>
    </location>
</feature>
<accession>A0A392TTF8</accession>
<feature type="region of interest" description="Disordered" evidence="1">
    <location>
        <begin position="61"/>
        <end position="81"/>
    </location>
</feature>
<feature type="non-terminal residue" evidence="2">
    <location>
        <position position="1"/>
    </location>
</feature>
<dbReference type="GO" id="GO:0008233">
    <property type="term" value="F:peptidase activity"/>
    <property type="evidence" value="ECO:0007669"/>
    <property type="project" value="UniProtKB-KW"/>
</dbReference>
<evidence type="ECO:0000256" key="1">
    <source>
        <dbReference type="SAM" id="MobiDB-lite"/>
    </source>
</evidence>
<keyword evidence="2" id="KW-0645">Protease</keyword>
<dbReference type="GO" id="GO:0006508">
    <property type="term" value="P:proteolysis"/>
    <property type="evidence" value="ECO:0007669"/>
    <property type="project" value="UniProtKB-KW"/>
</dbReference>
<keyword evidence="2" id="KW-0378">Hydrolase</keyword>
<dbReference type="SUPFAM" id="SSF57756">
    <property type="entry name" value="Retrovirus zinc finger-like domains"/>
    <property type="match status" value="1"/>
</dbReference>
<dbReference type="EMBL" id="LXQA010651070">
    <property type="protein sequence ID" value="MCI64208.1"/>
    <property type="molecule type" value="Genomic_DNA"/>
</dbReference>
<dbReference type="InterPro" id="IPR036875">
    <property type="entry name" value="Znf_CCHC_sf"/>
</dbReference>
<dbReference type="Proteomes" id="UP000265520">
    <property type="component" value="Unassembled WGS sequence"/>
</dbReference>
<keyword evidence="3" id="KW-1185">Reference proteome</keyword>
<dbReference type="GO" id="GO:0003676">
    <property type="term" value="F:nucleic acid binding"/>
    <property type="evidence" value="ECO:0007669"/>
    <property type="project" value="InterPro"/>
</dbReference>
<evidence type="ECO:0000313" key="2">
    <source>
        <dbReference type="EMBL" id="MCI64208.1"/>
    </source>
</evidence>
<comment type="caution">
    <text evidence="2">The sequence shown here is derived from an EMBL/GenBank/DDBJ whole genome shotgun (WGS) entry which is preliminary data.</text>
</comment>
<proteinExistence type="predicted"/>
<organism evidence="2 3">
    <name type="scientific">Trifolium medium</name>
    <dbReference type="NCBI Taxonomy" id="97028"/>
    <lineage>
        <taxon>Eukaryota</taxon>
        <taxon>Viridiplantae</taxon>
        <taxon>Streptophyta</taxon>
        <taxon>Embryophyta</taxon>
        <taxon>Tracheophyta</taxon>
        <taxon>Spermatophyta</taxon>
        <taxon>Magnoliopsida</taxon>
        <taxon>eudicotyledons</taxon>
        <taxon>Gunneridae</taxon>
        <taxon>Pentapetalae</taxon>
        <taxon>rosids</taxon>
        <taxon>fabids</taxon>
        <taxon>Fabales</taxon>
        <taxon>Fabaceae</taxon>
        <taxon>Papilionoideae</taxon>
        <taxon>50 kb inversion clade</taxon>
        <taxon>NPAAA clade</taxon>
        <taxon>Hologalegina</taxon>
        <taxon>IRL clade</taxon>
        <taxon>Trifolieae</taxon>
        <taxon>Trifolium</taxon>
    </lineage>
</organism>
<feature type="compositionally biased region" description="Acidic residues" evidence="1">
    <location>
        <begin position="61"/>
        <end position="71"/>
    </location>
</feature>
<evidence type="ECO:0000313" key="3">
    <source>
        <dbReference type="Proteomes" id="UP000265520"/>
    </source>
</evidence>
<protein>
    <submittedName>
        <fullName evidence="2">Gag-protease polyprotein</fullName>
    </submittedName>
</protein>
<name>A0A392TTF8_9FABA</name>
<sequence length="81" mass="9261">VDKNMFRLIKQCTVAKDAWEIIKTTHEGYGQCHECEGYGHIRTECATYLKKQKKSLVVSWSDEESEGEVENESAKHITALT</sequence>
<dbReference type="GO" id="GO:0008270">
    <property type="term" value="F:zinc ion binding"/>
    <property type="evidence" value="ECO:0007669"/>
    <property type="project" value="InterPro"/>
</dbReference>